<dbReference type="InterPro" id="IPR037165">
    <property type="entry name" value="AldOxase/xan_DH_Mopterin-bd_sf"/>
</dbReference>
<dbReference type="Gene3D" id="3.90.1170.50">
    <property type="entry name" value="Aldehyde oxidase/xanthine dehydrogenase, a/b hammerhead"/>
    <property type="match status" value="1"/>
</dbReference>
<dbReference type="InterPro" id="IPR012368">
    <property type="entry name" value="OxRdtase_Mopterin-bd_su_IorB"/>
</dbReference>
<dbReference type="PIRSF" id="PIRSF036389">
    <property type="entry name" value="IOR_B"/>
    <property type="match status" value="1"/>
</dbReference>
<dbReference type="SUPFAM" id="SSF56003">
    <property type="entry name" value="Molybdenum cofactor-binding domain"/>
    <property type="match status" value="2"/>
</dbReference>
<keyword evidence="1" id="KW-0812">Transmembrane</keyword>
<dbReference type="Gene3D" id="3.30.365.10">
    <property type="entry name" value="Aldehyde oxidase/xanthine dehydrogenase, molybdopterin binding domain"/>
    <property type="match status" value="4"/>
</dbReference>
<dbReference type="RefSeq" id="WP_115550036.1">
    <property type="nucleotide sequence ID" value="NZ_QRGP01000002.1"/>
</dbReference>
<dbReference type="Pfam" id="PF20256">
    <property type="entry name" value="MoCoBD_2"/>
    <property type="match status" value="2"/>
</dbReference>
<dbReference type="Pfam" id="PF02738">
    <property type="entry name" value="MoCoBD_1"/>
    <property type="match status" value="1"/>
</dbReference>
<sequence>MKKFSDFQPSRRSLLIGGGVGVGLLVAWQFWPREYRPNLAADEGEYVFGSWLKIAEDGKITIAIPQSEMGQGVYTSLAQIVAGELGADWRTVAVQPALNSPLFANDLFVREWRSAMIPAAVGGFGGSAMLDDWSERWAENNSFMITAGSTSIRQFEMPCRMAGAAARVMLCQAAAARWDTLWENCETGGGFVFFGKKKIAFAELVADASGYDVPDPVPLRPTPQNGLSGKEVLRLDVAAKVDGSANFAGDIRLPDMLYASVRAGPIGDTHLKEIDRAGAAGIKGLVDVVRTDTWVATLATNWWAANKALDAIAPVFSTKGRMPESPSISEALERALNKGPGARLVDVGSVDASLEKSAGTRVFKSQYAVQAALHAPIETRSATAEYRNGRLTLWLATQAPEAARLAAAKAIGIEPDAVAIIQMMAGGSFGRNLESQIAAQVAVLAKHVDRPVQLIWSRPEDFMRDAVRPPAHARMTAAMGRGGRIEGLAVRIAVPATARQQWRRLQGDSAVDAIADTSDAHDPLAIDGAMPPYAIPNLTVDHFPVDLPLPTGLWRGNAHSYTAFFVESFINELAAAAGVEPLSYRMQMLVGQTRLARCLTTVATLSGWDGGAGASGKGLACHSMYGSYIAVIASARTGDQGVRVDRISAAVDCGRLINPEIARQQIEGGIIFGLAQALGSATEYENGLPVARRLRDIDLPVLADIPEIEVEFIRSDEEPGGVSELGVPAVAPAIANALFSAAGVRLRELPLLSRGL</sequence>
<keyword evidence="1" id="KW-0472">Membrane</keyword>
<dbReference type="InterPro" id="IPR052516">
    <property type="entry name" value="N-heterocyclic_Hydroxylase"/>
</dbReference>
<dbReference type="GO" id="GO:0016491">
    <property type="term" value="F:oxidoreductase activity"/>
    <property type="evidence" value="ECO:0007669"/>
    <property type="project" value="InterPro"/>
</dbReference>
<dbReference type="OrthoDB" id="9767994at2"/>
<dbReference type="PANTHER" id="PTHR47495">
    <property type="entry name" value="ALDEHYDE DEHYDROGENASE"/>
    <property type="match status" value="1"/>
</dbReference>
<gene>
    <name evidence="3" type="ORF">DXH95_13535</name>
</gene>
<evidence type="ECO:0000256" key="1">
    <source>
        <dbReference type="SAM" id="Phobius"/>
    </source>
</evidence>
<dbReference type="SMART" id="SM01008">
    <property type="entry name" value="Ald_Xan_dh_C"/>
    <property type="match status" value="1"/>
</dbReference>
<keyword evidence="4" id="KW-1185">Reference proteome</keyword>
<evidence type="ECO:0000313" key="4">
    <source>
        <dbReference type="Proteomes" id="UP000263833"/>
    </source>
</evidence>
<organism evidence="3 4">
    <name type="scientific">Sphingorhabdus pulchriflava</name>
    <dbReference type="NCBI Taxonomy" id="2292257"/>
    <lineage>
        <taxon>Bacteria</taxon>
        <taxon>Pseudomonadati</taxon>
        <taxon>Pseudomonadota</taxon>
        <taxon>Alphaproteobacteria</taxon>
        <taxon>Sphingomonadales</taxon>
        <taxon>Sphingomonadaceae</taxon>
        <taxon>Sphingorhabdus</taxon>
    </lineage>
</organism>
<dbReference type="InterPro" id="IPR000674">
    <property type="entry name" value="Ald_Oxase/Xan_DH_a/b"/>
</dbReference>
<accession>A0A371B6A2</accession>
<dbReference type="InterPro" id="IPR036856">
    <property type="entry name" value="Ald_Oxase/Xan_DH_a/b_sf"/>
</dbReference>
<dbReference type="InterPro" id="IPR008274">
    <property type="entry name" value="AldOxase/xan_DH_MoCoBD1"/>
</dbReference>
<comment type="caution">
    <text evidence="3">The sequence shown here is derived from an EMBL/GenBank/DDBJ whole genome shotgun (WGS) entry which is preliminary data.</text>
</comment>
<dbReference type="PANTHER" id="PTHR47495:SF1">
    <property type="entry name" value="BLL3820 PROTEIN"/>
    <property type="match status" value="1"/>
</dbReference>
<name>A0A371B6A2_9SPHN</name>
<evidence type="ECO:0000259" key="2">
    <source>
        <dbReference type="SMART" id="SM01008"/>
    </source>
</evidence>
<proteinExistence type="predicted"/>
<feature type="domain" description="Aldehyde oxidase/xanthine dehydrogenase a/b hammerhead" evidence="2">
    <location>
        <begin position="242"/>
        <end position="320"/>
    </location>
</feature>
<protein>
    <submittedName>
        <fullName evidence="3">Xanthine dehydrogenase family protein molybdopterin-binding subunit</fullName>
    </submittedName>
</protein>
<dbReference type="AlphaFoldDB" id="A0A371B6A2"/>
<feature type="transmembrane region" description="Helical" evidence="1">
    <location>
        <begin position="12"/>
        <end position="31"/>
    </location>
</feature>
<dbReference type="SUPFAM" id="SSF54665">
    <property type="entry name" value="CO dehydrogenase molybdoprotein N-domain-like"/>
    <property type="match status" value="1"/>
</dbReference>
<dbReference type="InterPro" id="IPR046867">
    <property type="entry name" value="AldOxase/xan_DH_MoCoBD2"/>
</dbReference>
<dbReference type="Proteomes" id="UP000263833">
    <property type="component" value="Unassembled WGS sequence"/>
</dbReference>
<reference evidence="4" key="1">
    <citation type="submission" date="2018-08" db="EMBL/GenBank/DDBJ databases">
        <authorList>
            <person name="Kim S.-J."/>
            <person name="Jung G.-Y."/>
        </authorList>
    </citation>
    <scope>NUCLEOTIDE SEQUENCE [LARGE SCALE GENOMIC DNA]</scope>
    <source>
        <strain evidence="4">GY_G</strain>
    </source>
</reference>
<dbReference type="EMBL" id="QRGP01000002">
    <property type="protein sequence ID" value="RDV02931.1"/>
    <property type="molecule type" value="Genomic_DNA"/>
</dbReference>
<keyword evidence="1" id="KW-1133">Transmembrane helix</keyword>
<evidence type="ECO:0000313" key="3">
    <source>
        <dbReference type="EMBL" id="RDV02931.1"/>
    </source>
</evidence>